<dbReference type="Proteomes" id="UP000003374">
    <property type="component" value="Unassembled WGS sequence"/>
</dbReference>
<dbReference type="STRING" id="314278.NB231_14403"/>
<dbReference type="RefSeq" id="WP_005003845.1">
    <property type="nucleotide sequence ID" value="NZ_CH672427.1"/>
</dbReference>
<keyword evidence="1" id="KW-0347">Helicase</keyword>
<comment type="caution">
    <text evidence="1">The sequence shown here is derived from an EMBL/GenBank/DDBJ whole genome shotgun (WGS) entry which is preliminary data.</text>
</comment>
<proteinExistence type="predicted"/>
<gene>
    <name evidence="1" type="ORF">NB231_14403</name>
</gene>
<sequence length="225" mass="24817">MAKKGDSHLNADLQSFYQAWFQYSSQSTLLVPLVDGQDSDGLARSLCCCCLRLQPAASNGTACAECGGEALRRVWVPNMVKPNSSGEHERLQCHHDCPECGARDSLAIVGYRAATLTSVMTGRLFATPYNDDFKLIAFSDSVQDAAHRAGFLGANTWRQVVRQAMAGWLRQQPMALTLKEMIELLPAFWRDRIDHDGRFCGLFLAPTWPGLRLPSADANRASARP</sequence>
<accession>A4BL31</accession>
<dbReference type="OrthoDB" id="9815222at2"/>
<reference evidence="1 2" key="1">
    <citation type="submission" date="2006-02" db="EMBL/GenBank/DDBJ databases">
        <authorList>
            <person name="Waterbury J."/>
            <person name="Ferriera S."/>
            <person name="Johnson J."/>
            <person name="Kravitz S."/>
            <person name="Halpern A."/>
            <person name="Remington K."/>
            <person name="Beeson K."/>
            <person name="Tran B."/>
            <person name="Rogers Y.-H."/>
            <person name="Friedman R."/>
            <person name="Venter J.C."/>
        </authorList>
    </citation>
    <scope>NUCLEOTIDE SEQUENCE [LARGE SCALE GENOMIC DNA]</scope>
    <source>
        <strain evidence="1 2">Nb-231</strain>
    </source>
</reference>
<evidence type="ECO:0000313" key="2">
    <source>
        <dbReference type="Proteomes" id="UP000003374"/>
    </source>
</evidence>
<dbReference type="AlphaFoldDB" id="A4BL31"/>
<name>A4BL31_9GAMM</name>
<evidence type="ECO:0000313" key="1">
    <source>
        <dbReference type="EMBL" id="EAR23019.1"/>
    </source>
</evidence>
<dbReference type="HOGENOM" id="CLU_1228849_0_0_6"/>
<organism evidence="1 2">
    <name type="scientific">Nitrococcus mobilis Nb-231</name>
    <dbReference type="NCBI Taxonomy" id="314278"/>
    <lineage>
        <taxon>Bacteria</taxon>
        <taxon>Pseudomonadati</taxon>
        <taxon>Pseudomonadota</taxon>
        <taxon>Gammaproteobacteria</taxon>
        <taxon>Chromatiales</taxon>
        <taxon>Ectothiorhodospiraceae</taxon>
        <taxon>Nitrococcus</taxon>
    </lineage>
</organism>
<keyword evidence="1" id="KW-0378">Hydrolase</keyword>
<protein>
    <submittedName>
        <fullName evidence="1">Putative RNA helicase</fullName>
    </submittedName>
</protein>
<dbReference type="GO" id="GO:0004386">
    <property type="term" value="F:helicase activity"/>
    <property type="evidence" value="ECO:0007669"/>
    <property type="project" value="UniProtKB-KW"/>
</dbReference>
<dbReference type="eggNOG" id="COG1205">
    <property type="taxonomic scope" value="Bacteria"/>
</dbReference>
<keyword evidence="2" id="KW-1185">Reference proteome</keyword>
<keyword evidence="1" id="KW-0547">Nucleotide-binding</keyword>
<dbReference type="EMBL" id="AAOF01000001">
    <property type="protein sequence ID" value="EAR23019.1"/>
    <property type="molecule type" value="Genomic_DNA"/>
</dbReference>
<keyword evidence="1" id="KW-0067">ATP-binding</keyword>